<dbReference type="PANTHER" id="PTHR10426">
    <property type="entry name" value="STRICTOSIDINE SYNTHASE-RELATED"/>
    <property type="match status" value="1"/>
</dbReference>
<comment type="caution">
    <text evidence="6">The sequence shown here is derived from an EMBL/GenBank/DDBJ whole genome shotgun (WGS) entry which is preliminary data.</text>
</comment>
<sequence>MVGPDGVLATPLATEAEGVRFNFTNDLELDTTATHFMQLAFSADPSGRLLKYNVHTKETKVLHRNLQFPNGASMSKDGSFFVFAKEIAAG</sequence>
<evidence type="ECO:0000256" key="2">
    <source>
        <dbReference type="ARBA" id="ARBA00009191"/>
    </source>
</evidence>
<dbReference type="GO" id="GO:0016787">
    <property type="term" value="F:hydrolase activity"/>
    <property type="evidence" value="ECO:0007669"/>
    <property type="project" value="TreeGrafter"/>
</dbReference>
<dbReference type="SUPFAM" id="SSF63829">
    <property type="entry name" value="Calcium-dependent phosphotriesterase"/>
    <property type="match status" value="1"/>
</dbReference>
<dbReference type="Proteomes" id="UP000479710">
    <property type="component" value="Unassembled WGS sequence"/>
</dbReference>
<protein>
    <recommendedName>
        <fullName evidence="5">Strictosidine synthase conserved region domain-containing protein</fullName>
    </recommendedName>
</protein>
<accession>A0A6G1DU34</accession>
<comment type="similarity">
    <text evidence="2">Belongs to the strictosidine synthase family.</text>
</comment>
<dbReference type="InterPro" id="IPR011042">
    <property type="entry name" value="6-blade_b-propeller_TolB-like"/>
</dbReference>
<dbReference type="Pfam" id="PF03088">
    <property type="entry name" value="Str_synth"/>
    <property type="match status" value="1"/>
</dbReference>
<dbReference type="OrthoDB" id="5307922at2759"/>
<dbReference type="GO" id="GO:0005773">
    <property type="term" value="C:vacuole"/>
    <property type="evidence" value="ECO:0007669"/>
    <property type="project" value="UniProtKB-SubCell"/>
</dbReference>
<proteinExistence type="inferred from homology"/>
<evidence type="ECO:0000256" key="1">
    <source>
        <dbReference type="ARBA" id="ARBA00004116"/>
    </source>
</evidence>
<evidence type="ECO:0000256" key="4">
    <source>
        <dbReference type="ARBA" id="ARBA00023180"/>
    </source>
</evidence>
<evidence type="ECO:0000313" key="6">
    <source>
        <dbReference type="EMBL" id="KAF0915173.1"/>
    </source>
</evidence>
<gene>
    <name evidence="6" type="ORF">E2562_034085</name>
</gene>
<dbReference type="Gene3D" id="2.120.10.30">
    <property type="entry name" value="TolB, C-terminal domain"/>
    <property type="match status" value="1"/>
</dbReference>
<keyword evidence="3" id="KW-0926">Vacuole</keyword>
<comment type="subcellular location">
    <subcellularLocation>
        <location evidence="1">Vacuole</location>
    </subcellularLocation>
</comment>
<evidence type="ECO:0000256" key="3">
    <source>
        <dbReference type="ARBA" id="ARBA00022554"/>
    </source>
</evidence>
<reference evidence="6 7" key="1">
    <citation type="submission" date="2019-11" db="EMBL/GenBank/DDBJ databases">
        <title>Whole genome sequence of Oryza granulata.</title>
        <authorList>
            <person name="Li W."/>
        </authorList>
    </citation>
    <scope>NUCLEOTIDE SEQUENCE [LARGE SCALE GENOMIC DNA]</scope>
    <source>
        <strain evidence="7">cv. Menghai</strain>
        <tissue evidence="6">Leaf</tissue>
    </source>
</reference>
<evidence type="ECO:0000259" key="5">
    <source>
        <dbReference type="Pfam" id="PF03088"/>
    </source>
</evidence>
<dbReference type="GO" id="GO:0012505">
    <property type="term" value="C:endomembrane system"/>
    <property type="evidence" value="ECO:0007669"/>
    <property type="project" value="TreeGrafter"/>
</dbReference>
<dbReference type="InterPro" id="IPR018119">
    <property type="entry name" value="Strictosidine_synth_cons-reg"/>
</dbReference>
<keyword evidence="4" id="KW-0325">Glycoprotein</keyword>
<dbReference type="EMBL" id="SPHZ02000006">
    <property type="protein sequence ID" value="KAF0915173.1"/>
    <property type="molecule type" value="Genomic_DNA"/>
</dbReference>
<organism evidence="6 7">
    <name type="scientific">Oryza meyeriana var. granulata</name>
    <dbReference type="NCBI Taxonomy" id="110450"/>
    <lineage>
        <taxon>Eukaryota</taxon>
        <taxon>Viridiplantae</taxon>
        <taxon>Streptophyta</taxon>
        <taxon>Embryophyta</taxon>
        <taxon>Tracheophyta</taxon>
        <taxon>Spermatophyta</taxon>
        <taxon>Magnoliopsida</taxon>
        <taxon>Liliopsida</taxon>
        <taxon>Poales</taxon>
        <taxon>Poaceae</taxon>
        <taxon>BOP clade</taxon>
        <taxon>Oryzoideae</taxon>
        <taxon>Oryzeae</taxon>
        <taxon>Oryzinae</taxon>
        <taxon>Oryza</taxon>
        <taxon>Oryza meyeriana</taxon>
    </lineage>
</organism>
<dbReference type="PANTHER" id="PTHR10426:SF106">
    <property type="entry name" value="PROTEIN STRICTOSIDINE SYNTHASE-LIKE 3"/>
    <property type="match status" value="1"/>
</dbReference>
<keyword evidence="7" id="KW-1185">Reference proteome</keyword>
<name>A0A6G1DU34_9ORYZ</name>
<evidence type="ECO:0000313" key="7">
    <source>
        <dbReference type="Proteomes" id="UP000479710"/>
    </source>
</evidence>
<feature type="domain" description="Strictosidine synthase conserved region" evidence="5">
    <location>
        <begin position="33"/>
        <end position="85"/>
    </location>
</feature>
<dbReference type="AlphaFoldDB" id="A0A6G1DU34"/>